<evidence type="ECO:0000256" key="1">
    <source>
        <dbReference type="SAM" id="MobiDB-lite"/>
    </source>
</evidence>
<comment type="caution">
    <text evidence="2">The sequence shown here is derived from an EMBL/GenBank/DDBJ whole genome shotgun (WGS) entry which is preliminary data.</text>
</comment>
<dbReference type="EMBL" id="CAUYUJ010016571">
    <property type="protein sequence ID" value="CAK0866761.1"/>
    <property type="molecule type" value="Genomic_DNA"/>
</dbReference>
<feature type="compositionally biased region" description="Low complexity" evidence="1">
    <location>
        <begin position="43"/>
        <end position="90"/>
    </location>
</feature>
<keyword evidence="3" id="KW-1185">Reference proteome</keyword>
<evidence type="ECO:0008006" key="4">
    <source>
        <dbReference type="Google" id="ProtNLM"/>
    </source>
</evidence>
<gene>
    <name evidence="2" type="ORF">PCOR1329_LOCUS53866</name>
</gene>
<organism evidence="2 3">
    <name type="scientific">Prorocentrum cordatum</name>
    <dbReference type="NCBI Taxonomy" id="2364126"/>
    <lineage>
        <taxon>Eukaryota</taxon>
        <taxon>Sar</taxon>
        <taxon>Alveolata</taxon>
        <taxon>Dinophyceae</taxon>
        <taxon>Prorocentrales</taxon>
        <taxon>Prorocentraceae</taxon>
        <taxon>Prorocentrum</taxon>
    </lineage>
</organism>
<name>A0ABN9V1X3_9DINO</name>
<sequence length="350" mass="38262">MRTRHLSTTARSPGSTTSRISPGPRGRAACTASPRATPERCRPSSTSSTGRSSTSGSSTSGPPTPRASGSPRSPVTSSSSSRRGAGVRPLPGRPGAGRRQRGRVALGGPRRRARESGVDDPEGYARQRDLARPMLATVGRLRAFFWRIFFEAKDVEVEGVRTMPIGLTEFFLRGGVAETAAAAIASASVADKPGMVKGAFNFYHDLSHCTRGWGEAQRLRTAARDWSRGAAARAARVDSTLTKRADWWAEVARHRFLMAPNGCGVQTPKQLEALLVLTIPIARRGPYPAFDDLVRYGFPLVVVDEWDDLTPERLSSWWEEMSPRLPSFRDNCLTSDGYWRLFTGEAERCQ</sequence>
<accession>A0ABN9V1X3</accession>
<protein>
    <recommendedName>
        <fullName evidence="4">Exostosin GT47 domain-containing protein</fullName>
    </recommendedName>
</protein>
<proteinExistence type="predicted"/>
<evidence type="ECO:0000313" key="3">
    <source>
        <dbReference type="Proteomes" id="UP001189429"/>
    </source>
</evidence>
<feature type="compositionally biased region" description="Polar residues" evidence="1">
    <location>
        <begin position="1"/>
        <end position="20"/>
    </location>
</feature>
<dbReference type="Proteomes" id="UP001189429">
    <property type="component" value="Unassembled WGS sequence"/>
</dbReference>
<feature type="region of interest" description="Disordered" evidence="1">
    <location>
        <begin position="1"/>
        <end position="124"/>
    </location>
</feature>
<reference evidence="2" key="1">
    <citation type="submission" date="2023-10" db="EMBL/GenBank/DDBJ databases">
        <authorList>
            <person name="Chen Y."/>
            <person name="Shah S."/>
            <person name="Dougan E. K."/>
            <person name="Thang M."/>
            <person name="Chan C."/>
        </authorList>
    </citation>
    <scope>NUCLEOTIDE SEQUENCE [LARGE SCALE GENOMIC DNA]</scope>
</reference>
<evidence type="ECO:0000313" key="2">
    <source>
        <dbReference type="EMBL" id="CAK0866761.1"/>
    </source>
</evidence>